<organism evidence="1 2">
    <name type="scientific">Gluconobacter phage GC1</name>
    <dbReference type="NCBI Taxonomy" id="2047788"/>
    <lineage>
        <taxon>Viruses</taxon>
        <taxon>Varidnaviria</taxon>
        <taxon>Bamfordvirae</taxon>
        <taxon>Preplasmiviricota</taxon>
        <taxon>Prepoliviricotina</taxon>
        <taxon>Tectiliviricetes</taxon>
        <taxon>Kalamavirales</taxon>
        <taxon>Tectiviridae</taxon>
        <taxon>Gammatectivirus</taxon>
        <taxon>Gammatectivirus GC1</taxon>
    </lineage>
</organism>
<dbReference type="EMBL" id="MG159787">
    <property type="protein sequence ID" value="ATS92595.1"/>
    <property type="molecule type" value="Genomic_DNA"/>
</dbReference>
<keyword evidence="2" id="KW-1185">Reference proteome</keyword>
<proteinExistence type="predicted"/>
<name>A0A2I5AR84_9VIRU</name>
<sequence length="68" mass="7175">MNLFPEFRAIAVLSLLALGACAQKAAYVKNCEAATFTASQCDFLYSKRDIRVGVSGPLIGGIVGINLP</sequence>
<dbReference type="Proteomes" id="UP000241016">
    <property type="component" value="Segment"/>
</dbReference>
<evidence type="ECO:0000313" key="2">
    <source>
        <dbReference type="Proteomes" id="UP000241016"/>
    </source>
</evidence>
<reference evidence="1 2" key="1">
    <citation type="journal article" date="2018" name="Viruses">
        <title>Bacteriophage GC1, a Novel Tectivirus Infecting Gluconobacter Cerinus, an Acetic Acid Bacterium Associated with Wine-Making.</title>
        <authorList>
            <person name="Philippe C."/>
            <person name="Krupovic M."/>
            <person name="Jaomanjaka F."/>
            <person name="Claisse O."/>
            <person name="Petrel M."/>
            <person name="le Marrec C."/>
        </authorList>
    </citation>
    <scope>NUCLEOTIDE SEQUENCE [LARGE SCALE GENOMIC DNA]</scope>
</reference>
<evidence type="ECO:0000313" key="1">
    <source>
        <dbReference type="EMBL" id="ATS92595.1"/>
    </source>
</evidence>
<accession>A0A2I5AR84</accession>
<gene>
    <name evidence="1" type="ORF">GC1_00027</name>
</gene>
<protein>
    <submittedName>
        <fullName evidence="1">Uncharacterized protein</fullName>
    </submittedName>
</protein>